<dbReference type="Gene3D" id="1.10.10.10">
    <property type="entry name" value="Winged helix-like DNA-binding domain superfamily/Winged helix DNA-binding domain"/>
    <property type="match status" value="1"/>
</dbReference>
<accession>G8PB76</accession>
<dbReference type="InterPro" id="IPR036388">
    <property type="entry name" value="WH-like_DNA-bd_sf"/>
</dbReference>
<dbReference type="KEGG" id="pce:PECL_399"/>
<dbReference type="Proteomes" id="UP000005444">
    <property type="component" value="Chromosome"/>
</dbReference>
<reference evidence="2 3" key="1">
    <citation type="journal article" date="2012" name="J. Bacteriol.">
        <title>Complete Genome Sequence of the Beer Spoilage Organism Pediococcus claussenii ATCC BAA-344T.</title>
        <authorList>
            <person name="Pittet V."/>
            <person name="Abegunde T."/>
            <person name="Marfleet T."/>
            <person name="Haakensen M."/>
            <person name="Morrow K."/>
            <person name="Jayaprakash T."/>
            <person name="Schroeder K."/>
            <person name="Trost B."/>
            <person name="Byrns S."/>
            <person name="Bergsveinson J."/>
            <person name="Kusalik A."/>
            <person name="Ziola B."/>
        </authorList>
    </citation>
    <scope>NUCLEOTIDE SEQUENCE [LARGE SCALE GENOMIC DNA]</scope>
    <source>
        <strain evidence="2 3">ATCC BAA-344</strain>
    </source>
</reference>
<dbReference type="PANTHER" id="PTHR43252:SF2">
    <property type="entry name" value="TRANSCRIPTION REGULATOR, PADR-LIKE FAMILY"/>
    <property type="match status" value="1"/>
</dbReference>
<dbReference type="PATRIC" id="fig|701521.8.peg.377"/>
<sequence length="182" mass="21438">MYELFILSEIFDHDIDGYRLKYILENRVGHKRKVSYGSLYPQLGKLEKNGLIELIKEDNNPRSRKVAHITAKGRERFFELMMEPVPINGNLDFTYEFKFGSLRFLTTEQQIQILNEYAEFQKNTIEHNQQVAKEMHNYNFMSESDKKDTQRVTGLRIAQSRAGLDWANKIINEVSNDAKRTK</sequence>
<dbReference type="HOGENOM" id="CLU_089258_3_1_9"/>
<dbReference type="AlphaFoldDB" id="G8PB76"/>
<proteinExistence type="predicted"/>
<organism evidence="2 3">
    <name type="scientific">Pediococcus claussenii (strain ATCC BAA-344 / DSM 14800 / JCM 18046 / KCTC 3811 / LMG 21948 / P06)</name>
    <dbReference type="NCBI Taxonomy" id="701521"/>
    <lineage>
        <taxon>Bacteria</taxon>
        <taxon>Bacillati</taxon>
        <taxon>Bacillota</taxon>
        <taxon>Bacilli</taxon>
        <taxon>Lactobacillales</taxon>
        <taxon>Lactobacillaceae</taxon>
        <taxon>Pediococcus</taxon>
    </lineage>
</organism>
<evidence type="ECO:0000313" key="2">
    <source>
        <dbReference type="EMBL" id="AEV94705.1"/>
    </source>
</evidence>
<keyword evidence="3" id="KW-1185">Reference proteome</keyword>
<feature type="domain" description="Transcription regulator PadR N-terminal" evidence="1">
    <location>
        <begin position="7"/>
        <end position="77"/>
    </location>
</feature>
<gene>
    <name evidence="2" type="ordered locus">PECL_399</name>
</gene>
<dbReference type="eggNOG" id="COG1695">
    <property type="taxonomic scope" value="Bacteria"/>
</dbReference>
<dbReference type="SUPFAM" id="SSF46785">
    <property type="entry name" value="Winged helix' DNA-binding domain"/>
    <property type="match status" value="1"/>
</dbReference>
<protein>
    <submittedName>
        <fullName evidence="2">Transcriptional regulator, PadR-like family</fullName>
    </submittedName>
</protein>
<dbReference type="Pfam" id="PF03551">
    <property type="entry name" value="PadR"/>
    <property type="match status" value="1"/>
</dbReference>
<name>G8PB76_PEDCP</name>
<dbReference type="STRING" id="701521.PECL_399"/>
<dbReference type="PANTHER" id="PTHR43252">
    <property type="entry name" value="TRANSCRIPTIONAL REGULATOR YQJI"/>
    <property type="match status" value="1"/>
</dbReference>
<evidence type="ECO:0000259" key="1">
    <source>
        <dbReference type="Pfam" id="PF03551"/>
    </source>
</evidence>
<dbReference type="EMBL" id="CP003137">
    <property type="protein sequence ID" value="AEV94705.1"/>
    <property type="molecule type" value="Genomic_DNA"/>
</dbReference>
<evidence type="ECO:0000313" key="3">
    <source>
        <dbReference type="Proteomes" id="UP000005444"/>
    </source>
</evidence>
<dbReference type="InterPro" id="IPR005149">
    <property type="entry name" value="Tscrpt_reg_PadR_N"/>
</dbReference>
<dbReference type="InterPro" id="IPR036390">
    <property type="entry name" value="WH_DNA-bd_sf"/>
</dbReference>
<dbReference type="RefSeq" id="WP_014214903.1">
    <property type="nucleotide sequence ID" value="NC_016605.1"/>
</dbReference>